<keyword evidence="5 8" id="KW-0233">DNA recombination</keyword>
<dbReference type="InterPro" id="IPR022572">
    <property type="entry name" value="DNA_rep/recomb_RecO_N"/>
</dbReference>
<comment type="function">
    <text evidence="1 8">Involved in DNA repair and RecF pathway recombination.</text>
</comment>
<dbReference type="NCBIfam" id="TIGR00613">
    <property type="entry name" value="reco"/>
    <property type="match status" value="1"/>
</dbReference>
<evidence type="ECO:0000313" key="11">
    <source>
        <dbReference type="Proteomes" id="UP000054725"/>
    </source>
</evidence>
<dbReference type="AlphaFoldDB" id="A0A0W0X401"/>
<dbReference type="RefSeq" id="WP_058503151.1">
    <property type="nucleotide sequence ID" value="NZ_CAAAIF010000002.1"/>
</dbReference>
<evidence type="ECO:0000259" key="9">
    <source>
        <dbReference type="Pfam" id="PF11967"/>
    </source>
</evidence>
<sequence length="228" mass="25717">MTTETVEAWVLHKSPSGDSSARVSFFTREKGILNCLYKGGRTPKKQAIIQPFIPLWLAVDVRKDYYFVRQLEIQKEPIELKANSLFAGLYVNELIFYALRPMDACPELFAIYQETIQGLALLNDKLALEVLLRRFEWALLLACGYSLSFTHEAHSLDSIRANQCYQLLPGEGFVSANAGIPGEHILALAEGQLAELSVLKTAKFIMRQAIDHLLGGRELKSRSLYPRK</sequence>
<dbReference type="Proteomes" id="UP000054725">
    <property type="component" value="Unassembled WGS sequence"/>
</dbReference>
<feature type="domain" description="DNA replication/recombination mediator RecO N-terminal" evidence="9">
    <location>
        <begin position="1"/>
        <end position="73"/>
    </location>
</feature>
<gene>
    <name evidence="8 10" type="primary">recO</name>
    <name evidence="10" type="ORF">Lnau_0060</name>
</gene>
<dbReference type="GO" id="GO:0043590">
    <property type="term" value="C:bacterial nucleoid"/>
    <property type="evidence" value="ECO:0007669"/>
    <property type="project" value="TreeGrafter"/>
</dbReference>
<evidence type="ECO:0000256" key="5">
    <source>
        <dbReference type="ARBA" id="ARBA00023172"/>
    </source>
</evidence>
<dbReference type="OrthoDB" id="9804792at2"/>
<dbReference type="PATRIC" id="fig|45070.6.peg.61"/>
<keyword evidence="4 8" id="KW-0227">DNA damage</keyword>
<dbReference type="SUPFAM" id="SSF50249">
    <property type="entry name" value="Nucleic acid-binding proteins"/>
    <property type="match status" value="1"/>
</dbReference>
<evidence type="ECO:0000313" key="10">
    <source>
        <dbReference type="EMBL" id="KTD39293.1"/>
    </source>
</evidence>
<proteinExistence type="inferred from homology"/>
<dbReference type="PANTHER" id="PTHR33991:SF1">
    <property type="entry name" value="DNA REPAIR PROTEIN RECO"/>
    <property type="match status" value="1"/>
</dbReference>
<evidence type="ECO:0000256" key="2">
    <source>
        <dbReference type="ARBA" id="ARBA00007452"/>
    </source>
</evidence>
<comment type="caution">
    <text evidence="10">The sequence shown here is derived from an EMBL/GenBank/DDBJ whole genome shotgun (WGS) entry which is preliminary data.</text>
</comment>
<dbReference type="InterPro" id="IPR003717">
    <property type="entry name" value="RecO"/>
</dbReference>
<keyword evidence="6 8" id="KW-0234">DNA repair</keyword>
<dbReference type="PANTHER" id="PTHR33991">
    <property type="entry name" value="DNA REPAIR PROTEIN RECO"/>
    <property type="match status" value="1"/>
</dbReference>
<accession>A0A0W0X401</accession>
<name>A0A0W0X401_9GAMM</name>
<dbReference type="Gene3D" id="1.20.1440.120">
    <property type="entry name" value="Recombination protein O, C-terminal domain"/>
    <property type="match status" value="1"/>
</dbReference>
<organism evidence="10 11">
    <name type="scientific">Legionella nautarum</name>
    <dbReference type="NCBI Taxonomy" id="45070"/>
    <lineage>
        <taxon>Bacteria</taxon>
        <taxon>Pseudomonadati</taxon>
        <taxon>Pseudomonadota</taxon>
        <taxon>Gammaproteobacteria</taxon>
        <taxon>Legionellales</taxon>
        <taxon>Legionellaceae</taxon>
        <taxon>Legionella</taxon>
    </lineage>
</organism>
<keyword evidence="11" id="KW-1185">Reference proteome</keyword>
<evidence type="ECO:0000256" key="4">
    <source>
        <dbReference type="ARBA" id="ARBA00022763"/>
    </source>
</evidence>
<evidence type="ECO:0000256" key="3">
    <source>
        <dbReference type="ARBA" id="ARBA00021310"/>
    </source>
</evidence>
<dbReference type="HAMAP" id="MF_00201">
    <property type="entry name" value="RecO"/>
    <property type="match status" value="1"/>
</dbReference>
<dbReference type="Gene3D" id="2.40.50.140">
    <property type="entry name" value="Nucleic acid-binding proteins"/>
    <property type="match status" value="1"/>
</dbReference>
<dbReference type="Pfam" id="PF11967">
    <property type="entry name" value="RecO_N"/>
    <property type="match status" value="1"/>
</dbReference>
<evidence type="ECO:0000256" key="8">
    <source>
        <dbReference type="HAMAP-Rule" id="MF_00201"/>
    </source>
</evidence>
<dbReference type="GO" id="GO:0006302">
    <property type="term" value="P:double-strand break repair"/>
    <property type="evidence" value="ECO:0007669"/>
    <property type="project" value="TreeGrafter"/>
</dbReference>
<evidence type="ECO:0000256" key="6">
    <source>
        <dbReference type="ARBA" id="ARBA00023204"/>
    </source>
</evidence>
<dbReference type="InterPro" id="IPR012340">
    <property type="entry name" value="NA-bd_OB-fold"/>
</dbReference>
<evidence type="ECO:0000256" key="1">
    <source>
        <dbReference type="ARBA" id="ARBA00003065"/>
    </source>
</evidence>
<dbReference type="STRING" id="45070.Lnau_0060"/>
<dbReference type="EMBL" id="LNYO01000001">
    <property type="protein sequence ID" value="KTD39293.1"/>
    <property type="molecule type" value="Genomic_DNA"/>
</dbReference>
<dbReference type="InterPro" id="IPR042242">
    <property type="entry name" value="RecO_C"/>
</dbReference>
<dbReference type="GO" id="GO:0006310">
    <property type="term" value="P:DNA recombination"/>
    <property type="evidence" value="ECO:0007669"/>
    <property type="project" value="UniProtKB-UniRule"/>
</dbReference>
<comment type="similarity">
    <text evidence="2 8">Belongs to the RecO family.</text>
</comment>
<protein>
    <recommendedName>
        <fullName evidence="3 8">DNA repair protein RecO</fullName>
    </recommendedName>
    <alternativeName>
        <fullName evidence="7 8">Recombination protein O</fullName>
    </alternativeName>
</protein>
<evidence type="ECO:0000256" key="7">
    <source>
        <dbReference type="ARBA" id="ARBA00033409"/>
    </source>
</evidence>
<reference evidence="10 11" key="1">
    <citation type="submission" date="2015-11" db="EMBL/GenBank/DDBJ databases">
        <title>Genomic analysis of 38 Legionella species identifies large and diverse effector repertoires.</title>
        <authorList>
            <person name="Burstein D."/>
            <person name="Amaro F."/>
            <person name="Zusman T."/>
            <person name="Lifshitz Z."/>
            <person name="Cohen O."/>
            <person name="Gilbert J.A."/>
            <person name="Pupko T."/>
            <person name="Shuman H.A."/>
            <person name="Segal G."/>
        </authorList>
    </citation>
    <scope>NUCLEOTIDE SEQUENCE [LARGE SCALE GENOMIC DNA]</scope>
    <source>
        <strain evidence="10 11">ATCC 49506</strain>
    </source>
</reference>
<dbReference type="Pfam" id="PF02565">
    <property type="entry name" value="RecO_C"/>
    <property type="match status" value="1"/>
</dbReference>